<dbReference type="NCBIfam" id="TIGR01683">
    <property type="entry name" value="thiS"/>
    <property type="match status" value="1"/>
</dbReference>
<reference evidence="1 2" key="1">
    <citation type="submission" date="2019-06" db="EMBL/GenBank/DDBJ databases">
        <title>Draft genome of C. phoceense Strain 272.</title>
        <authorList>
            <person name="Pacheco L.G.C."/>
            <person name="Barberis C.M."/>
            <person name="Almuzara M.N."/>
            <person name="Traglia G.M."/>
            <person name="Santos C.S."/>
            <person name="Rocha D.J.P.G."/>
            <person name="Aguiar E.R.G.R."/>
            <person name="Vay C.A."/>
        </authorList>
    </citation>
    <scope>NUCLEOTIDE SEQUENCE [LARGE SCALE GENOMIC DNA]</scope>
    <source>
        <strain evidence="1 2">272</strain>
    </source>
</reference>
<dbReference type="GeneID" id="79853336"/>
<dbReference type="AlphaFoldDB" id="A0A540RA17"/>
<dbReference type="SUPFAM" id="SSF54285">
    <property type="entry name" value="MoaD/ThiS"/>
    <property type="match status" value="1"/>
</dbReference>
<evidence type="ECO:0000313" key="2">
    <source>
        <dbReference type="Proteomes" id="UP000318080"/>
    </source>
</evidence>
<dbReference type="EMBL" id="VHIR01000001">
    <property type="protein sequence ID" value="TQE44592.1"/>
    <property type="molecule type" value="Genomic_DNA"/>
</dbReference>
<dbReference type="Pfam" id="PF02597">
    <property type="entry name" value="ThiS"/>
    <property type="match status" value="1"/>
</dbReference>
<dbReference type="InterPro" id="IPR003749">
    <property type="entry name" value="ThiS/MoaD-like"/>
</dbReference>
<dbReference type="Gene3D" id="3.10.20.30">
    <property type="match status" value="1"/>
</dbReference>
<evidence type="ECO:0000313" key="1">
    <source>
        <dbReference type="EMBL" id="TQE44592.1"/>
    </source>
</evidence>
<dbReference type="PANTHER" id="PTHR34472:SF1">
    <property type="entry name" value="SULFUR CARRIER PROTEIN THIS"/>
    <property type="match status" value="1"/>
</dbReference>
<dbReference type="RefSeq" id="WP_066486896.1">
    <property type="nucleotide sequence ID" value="NZ_JADPQA010000003.1"/>
</dbReference>
<protein>
    <submittedName>
        <fullName evidence="1">Sulfur carrier protein ThiS</fullName>
    </submittedName>
</protein>
<dbReference type="STRING" id="1686286.GCA_900092335_02170"/>
<dbReference type="PANTHER" id="PTHR34472">
    <property type="entry name" value="SULFUR CARRIER PROTEIN THIS"/>
    <property type="match status" value="1"/>
</dbReference>
<accession>A0A540RA17</accession>
<dbReference type="CDD" id="cd00565">
    <property type="entry name" value="Ubl_ThiS"/>
    <property type="match status" value="1"/>
</dbReference>
<gene>
    <name evidence="1" type="primary">thiS</name>
    <name evidence="1" type="ORF">EJK80_00425</name>
</gene>
<organism evidence="1 2">
    <name type="scientific">Corynebacterium phoceense</name>
    <dbReference type="NCBI Taxonomy" id="1686286"/>
    <lineage>
        <taxon>Bacteria</taxon>
        <taxon>Bacillati</taxon>
        <taxon>Actinomycetota</taxon>
        <taxon>Actinomycetes</taxon>
        <taxon>Mycobacteriales</taxon>
        <taxon>Corynebacteriaceae</taxon>
        <taxon>Corynebacterium</taxon>
    </lineage>
</organism>
<name>A0A540RA17_9CORY</name>
<keyword evidence="2" id="KW-1185">Reference proteome</keyword>
<dbReference type="InterPro" id="IPR012675">
    <property type="entry name" value="Beta-grasp_dom_sf"/>
</dbReference>
<sequence length="64" mass="6514">MHITLNGSPYETNATTLAELITELGAPEDGTAAAINARVVPKSGWHTALEPGATVDLLTAVQGG</sequence>
<dbReference type="Proteomes" id="UP000318080">
    <property type="component" value="Unassembled WGS sequence"/>
</dbReference>
<dbReference type="InterPro" id="IPR016155">
    <property type="entry name" value="Mopterin_synth/thiamin_S_b"/>
</dbReference>
<dbReference type="InterPro" id="IPR010035">
    <property type="entry name" value="Thi_S"/>
</dbReference>
<proteinExistence type="predicted"/>
<comment type="caution">
    <text evidence="1">The sequence shown here is derived from an EMBL/GenBank/DDBJ whole genome shotgun (WGS) entry which is preliminary data.</text>
</comment>